<accession>A0A024UW25</accession>
<dbReference type="VEuPathDB" id="FungiDB:H310_00530"/>
<reference evidence="4" key="1">
    <citation type="submission" date="2013-12" db="EMBL/GenBank/DDBJ databases">
        <title>The Genome Sequence of Aphanomyces invadans NJM9701.</title>
        <authorList>
            <consortium name="The Broad Institute Genomics Platform"/>
            <person name="Russ C."/>
            <person name="Tyler B."/>
            <person name="van West P."/>
            <person name="Dieguez-Uribeondo J."/>
            <person name="Young S.K."/>
            <person name="Zeng Q."/>
            <person name="Gargeya S."/>
            <person name="Fitzgerald M."/>
            <person name="Abouelleil A."/>
            <person name="Alvarado L."/>
            <person name="Chapman S.B."/>
            <person name="Gainer-Dewar J."/>
            <person name="Goldberg J."/>
            <person name="Griggs A."/>
            <person name="Gujja S."/>
            <person name="Hansen M."/>
            <person name="Howarth C."/>
            <person name="Imamovic A."/>
            <person name="Ireland A."/>
            <person name="Larimer J."/>
            <person name="McCowan C."/>
            <person name="Murphy C."/>
            <person name="Pearson M."/>
            <person name="Poon T.W."/>
            <person name="Priest M."/>
            <person name="Roberts A."/>
            <person name="Saif S."/>
            <person name="Shea T."/>
            <person name="Sykes S."/>
            <person name="Wortman J."/>
            <person name="Nusbaum C."/>
            <person name="Birren B."/>
        </authorList>
    </citation>
    <scope>NUCLEOTIDE SEQUENCE [LARGE SCALE GENOMIC DNA]</scope>
    <source>
        <strain evidence="4">NJM9701</strain>
    </source>
</reference>
<feature type="domain" description="DUF4833" evidence="3">
    <location>
        <begin position="168"/>
        <end position="311"/>
    </location>
</feature>
<dbReference type="Pfam" id="PF16117">
    <property type="entry name" value="DUF4833"/>
    <property type="match status" value="1"/>
</dbReference>
<dbReference type="RefSeq" id="XP_008861571.1">
    <property type="nucleotide sequence ID" value="XM_008863349.1"/>
</dbReference>
<name>A0A024UW25_9STRA</name>
<proteinExistence type="predicted"/>
<dbReference type="OrthoDB" id="77762at2759"/>
<evidence type="ECO:0000256" key="2">
    <source>
        <dbReference type="SAM" id="MobiDB-lite"/>
    </source>
</evidence>
<feature type="region of interest" description="Disordered" evidence="2">
    <location>
        <begin position="85"/>
        <end position="127"/>
    </location>
</feature>
<evidence type="ECO:0000259" key="3">
    <source>
        <dbReference type="Pfam" id="PF16117"/>
    </source>
</evidence>
<dbReference type="SUPFAM" id="SSF140566">
    <property type="entry name" value="FlgN-like"/>
    <property type="match status" value="1"/>
</dbReference>
<dbReference type="eggNOG" id="ENOG502R7VQ">
    <property type="taxonomic scope" value="Eukaryota"/>
</dbReference>
<dbReference type="InterPro" id="IPR032269">
    <property type="entry name" value="DUF4833"/>
</dbReference>
<dbReference type="GeneID" id="20077580"/>
<evidence type="ECO:0000256" key="1">
    <source>
        <dbReference type="SAM" id="Coils"/>
    </source>
</evidence>
<protein>
    <recommendedName>
        <fullName evidence="3">DUF4833 domain-containing protein</fullName>
    </recommendedName>
</protein>
<dbReference type="AlphaFoldDB" id="A0A024UW25"/>
<organism evidence="4">
    <name type="scientific">Aphanomyces invadans</name>
    <dbReference type="NCBI Taxonomy" id="157072"/>
    <lineage>
        <taxon>Eukaryota</taxon>
        <taxon>Sar</taxon>
        <taxon>Stramenopiles</taxon>
        <taxon>Oomycota</taxon>
        <taxon>Saprolegniomycetes</taxon>
        <taxon>Saprolegniales</taxon>
        <taxon>Verrucalvaceae</taxon>
        <taxon>Aphanomyces</taxon>
    </lineage>
</organism>
<dbReference type="EMBL" id="KI913952">
    <property type="protein sequence ID" value="ETW10160.1"/>
    <property type="molecule type" value="Genomic_DNA"/>
</dbReference>
<gene>
    <name evidence="4" type="ORF">H310_00530</name>
</gene>
<sequence length="314" mass="34298">MSWIWGSDATAEQANMVVMSLQGELDERQATIEALVKALKREKEEYKQALIDEVHDLHERKKALTDELAQIDALISAKTQQITLGNKPKSKGRATVAVSPSATEAAPTVPPAPAQPTAGKQPKKKTTAIMHDAVEPEAEASVAPSSIRVASTHPELQKVREIDAQTAFIIQRSNNANTVVYKGNLASNNVALDPKAPLHIYWIMFALPGNPVPTEELNMIERNTAYGATATPSETTAGEYGVALASLKDRRIVIFVDSNGQVRARSTVNGKANVYLERVYVQSTTSWGLPKVEYVEIFGVDPVTQERVYEKKLP</sequence>
<dbReference type="InterPro" id="IPR036679">
    <property type="entry name" value="FlgN-like_sf"/>
</dbReference>
<evidence type="ECO:0000313" key="4">
    <source>
        <dbReference type="EMBL" id="ETW10160.1"/>
    </source>
</evidence>
<feature type="coiled-coil region" evidence="1">
    <location>
        <begin position="25"/>
        <end position="67"/>
    </location>
</feature>
<keyword evidence="1" id="KW-0175">Coiled coil</keyword>